<proteinExistence type="predicted"/>
<dbReference type="PANTHER" id="PTHR43877">
    <property type="entry name" value="AMINOALKYLPHOSPHONATE N-ACETYLTRANSFERASE-RELATED-RELATED"/>
    <property type="match status" value="1"/>
</dbReference>
<evidence type="ECO:0000259" key="3">
    <source>
        <dbReference type="PROSITE" id="PS51186"/>
    </source>
</evidence>
<accession>A0ABZ2L9J6</accession>
<dbReference type="Gene3D" id="3.40.630.30">
    <property type="match status" value="1"/>
</dbReference>
<dbReference type="InterPro" id="IPR000182">
    <property type="entry name" value="GNAT_dom"/>
</dbReference>
<evidence type="ECO:0000313" key="4">
    <source>
        <dbReference type="EMBL" id="WXB07445.1"/>
    </source>
</evidence>
<sequence length="175" mass="20133">MVIIRRALEEDLAGIAALAARLVRYHHDLDPLRFMNVPDAAEGYRQFLRGEMRSGDTVILAALRETESGIRVVGYTYARIEPRNWNDLLDRCGRLHDVFVAEEERRQGIARKLVIETIRHLEELGAPRIVLHTAMYNGEGQELFTSLGFRTTMLEMTRETQQRAPRRSTYPPPES</sequence>
<evidence type="ECO:0000256" key="1">
    <source>
        <dbReference type="ARBA" id="ARBA00022679"/>
    </source>
</evidence>
<keyword evidence="2" id="KW-0012">Acyltransferase</keyword>
<reference evidence="4" key="1">
    <citation type="submission" date="2021-12" db="EMBL/GenBank/DDBJ databases">
        <title>Discovery of the Pendulisporaceae a myxobacterial family with distinct sporulation behavior and unique specialized metabolism.</title>
        <authorList>
            <person name="Garcia R."/>
            <person name="Popoff A."/>
            <person name="Bader C.D."/>
            <person name="Loehr J."/>
            <person name="Walesch S."/>
            <person name="Walt C."/>
            <person name="Boldt J."/>
            <person name="Bunk B."/>
            <person name="Haeckl F.J.F.P.J."/>
            <person name="Gunesch A.P."/>
            <person name="Birkelbach J."/>
            <person name="Nuebel U."/>
            <person name="Pietschmann T."/>
            <person name="Bach T."/>
            <person name="Mueller R."/>
        </authorList>
    </citation>
    <scope>NUCLEOTIDE SEQUENCE</scope>
    <source>
        <strain evidence="4">MSr11367</strain>
    </source>
</reference>
<dbReference type="EMBL" id="CP089983">
    <property type="protein sequence ID" value="WXB07445.1"/>
    <property type="molecule type" value="Genomic_DNA"/>
</dbReference>
<dbReference type="InterPro" id="IPR016181">
    <property type="entry name" value="Acyl_CoA_acyltransferase"/>
</dbReference>
<dbReference type="Proteomes" id="UP001374803">
    <property type="component" value="Chromosome"/>
</dbReference>
<keyword evidence="5" id="KW-1185">Reference proteome</keyword>
<organism evidence="4 5">
    <name type="scientific">Pendulispora rubella</name>
    <dbReference type="NCBI Taxonomy" id="2741070"/>
    <lineage>
        <taxon>Bacteria</taxon>
        <taxon>Pseudomonadati</taxon>
        <taxon>Myxococcota</taxon>
        <taxon>Myxococcia</taxon>
        <taxon>Myxococcales</taxon>
        <taxon>Sorangiineae</taxon>
        <taxon>Pendulisporaceae</taxon>
        <taxon>Pendulispora</taxon>
    </lineage>
</organism>
<keyword evidence="1" id="KW-0808">Transferase</keyword>
<dbReference type="CDD" id="cd04301">
    <property type="entry name" value="NAT_SF"/>
    <property type="match status" value="1"/>
</dbReference>
<dbReference type="PANTHER" id="PTHR43877:SF1">
    <property type="entry name" value="ACETYLTRANSFERASE"/>
    <property type="match status" value="1"/>
</dbReference>
<dbReference type="InterPro" id="IPR050832">
    <property type="entry name" value="Bact_Acetyltransf"/>
</dbReference>
<feature type="domain" description="N-acetyltransferase" evidence="3">
    <location>
        <begin position="2"/>
        <end position="171"/>
    </location>
</feature>
<dbReference type="SUPFAM" id="SSF55729">
    <property type="entry name" value="Acyl-CoA N-acyltransferases (Nat)"/>
    <property type="match status" value="1"/>
</dbReference>
<gene>
    <name evidence="4" type="ORF">LVJ94_09385</name>
</gene>
<evidence type="ECO:0000313" key="5">
    <source>
        <dbReference type="Proteomes" id="UP001374803"/>
    </source>
</evidence>
<dbReference type="RefSeq" id="WP_394837107.1">
    <property type="nucleotide sequence ID" value="NZ_CP089929.1"/>
</dbReference>
<evidence type="ECO:0000256" key="2">
    <source>
        <dbReference type="ARBA" id="ARBA00023315"/>
    </source>
</evidence>
<name>A0ABZ2L9J6_9BACT</name>
<protein>
    <submittedName>
        <fullName evidence="4">GNAT family N-acetyltransferase</fullName>
    </submittedName>
</protein>
<dbReference type="PROSITE" id="PS51186">
    <property type="entry name" value="GNAT"/>
    <property type="match status" value="1"/>
</dbReference>
<dbReference type="Pfam" id="PF00583">
    <property type="entry name" value="Acetyltransf_1"/>
    <property type="match status" value="1"/>
</dbReference>